<dbReference type="PROSITE" id="PS00344">
    <property type="entry name" value="GATA_ZN_FINGER_1"/>
    <property type="match status" value="1"/>
</dbReference>
<feature type="region of interest" description="Disordered" evidence="12">
    <location>
        <begin position="321"/>
        <end position="346"/>
    </location>
</feature>
<dbReference type="FunFam" id="3.30.50.10:FF:000032">
    <property type="entry name" value="Transcription factor GATA-3"/>
    <property type="match status" value="1"/>
</dbReference>
<evidence type="ECO:0000313" key="14">
    <source>
        <dbReference type="EnsemblMetazoa" id="tetur18g02630.1"/>
    </source>
</evidence>
<dbReference type="AlphaFoldDB" id="T1KR85"/>
<dbReference type="GO" id="GO:0000978">
    <property type="term" value="F:RNA polymerase II cis-regulatory region sequence-specific DNA binding"/>
    <property type="evidence" value="ECO:0007669"/>
    <property type="project" value="TreeGrafter"/>
</dbReference>
<dbReference type="SUPFAM" id="SSF57716">
    <property type="entry name" value="Glucocorticoid receptor-like (DNA-binding domain)"/>
    <property type="match status" value="3"/>
</dbReference>
<dbReference type="PRINTS" id="PR00619">
    <property type="entry name" value="GATAZNFINGER"/>
</dbReference>
<dbReference type="CDD" id="cd00202">
    <property type="entry name" value="ZnF_GATA"/>
    <property type="match status" value="2"/>
</dbReference>
<evidence type="ECO:0000256" key="1">
    <source>
        <dbReference type="ARBA" id="ARBA00004123"/>
    </source>
</evidence>
<accession>T1KR85</accession>
<evidence type="ECO:0000256" key="2">
    <source>
        <dbReference type="ARBA" id="ARBA00022723"/>
    </source>
</evidence>
<dbReference type="InterPro" id="IPR013088">
    <property type="entry name" value="Znf_NHR/GATA"/>
</dbReference>
<evidence type="ECO:0000256" key="6">
    <source>
        <dbReference type="ARBA" id="ARBA00023015"/>
    </source>
</evidence>
<dbReference type="InterPro" id="IPR000679">
    <property type="entry name" value="Znf_GATA"/>
</dbReference>
<dbReference type="GO" id="GO:0045944">
    <property type="term" value="P:positive regulation of transcription by RNA polymerase II"/>
    <property type="evidence" value="ECO:0007669"/>
    <property type="project" value="TreeGrafter"/>
</dbReference>
<feature type="compositionally biased region" description="Pro residues" evidence="12">
    <location>
        <begin position="475"/>
        <end position="493"/>
    </location>
</feature>
<keyword evidence="8" id="KW-0010">Activator</keyword>
<dbReference type="GO" id="GO:0005634">
    <property type="term" value="C:nucleus"/>
    <property type="evidence" value="ECO:0007669"/>
    <property type="project" value="UniProtKB-SubCell"/>
</dbReference>
<feature type="compositionally biased region" description="Low complexity" evidence="12">
    <location>
        <begin position="453"/>
        <end position="474"/>
    </location>
</feature>
<feature type="region of interest" description="Disordered" evidence="12">
    <location>
        <begin position="248"/>
        <end position="268"/>
    </location>
</feature>
<keyword evidence="10" id="KW-0539">Nucleus</keyword>
<keyword evidence="15" id="KW-1185">Reference proteome</keyword>
<evidence type="ECO:0000313" key="15">
    <source>
        <dbReference type="Proteomes" id="UP000015104"/>
    </source>
</evidence>
<dbReference type="GO" id="GO:0008270">
    <property type="term" value="F:zinc ion binding"/>
    <property type="evidence" value="ECO:0007669"/>
    <property type="project" value="UniProtKB-KW"/>
</dbReference>
<dbReference type="GO" id="GO:0045165">
    <property type="term" value="P:cell fate commitment"/>
    <property type="evidence" value="ECO:0007669"/>
    <property type="project" value="TreeGrafter"/>
</dbReference>
<sequence length="586" mass="66583">METFSDQFMPLYTTEATDGTSNGTNGDGSSVINPTTVTPASAVAAAATVSFASAPLNPYQGYAIFNQFQHHPVITSNDFGRRFSDIDKFPSSEGRECVNCGAIQTPLWRRDGTGHYLCNACGLFHKMNGYNRPLVKNQRRLTMTTSIYQSQSGQIQHQHQLQNYWNKPATINTTSINPLVCYGDWLNNPNLFWANNETHPEGNNLINLNHHASGNNGRYISLHNQYQGHSPTIYALQQHPQPIQTLQQIQYQHPQHQSQHQSPEPKRLKVSNGEFETIDGSEDHECVNCGSTQTLVWCRTATGHYLCASCNVTFNKQAVSSLHQQPTPNQVKQKRPTSKSHRTGRKCANCGTSVTSLWRCNSKGESVCNACGLYFKLHNVPRPLTMKKDTIQTRRRKPKNASQQSHPYLPHQPHQQHQHQQHQSIQLHPHHQQLQHQHQQLQQQQQHQHHQHQQQPQPQQQQQQQQPQPQSQPQSQPPPQHQPQQQPQPPPQPQSQSQSQSQSQPSPQPQPQQQQQQQQQQPQPQPQSQPQSQTQPQIQQPQQQPTLLQQAIQQHSQHLNLLQQYSGDLGGNNLLDEASDNEIQKL</sequence>
<dbReference type="STRING" id="32264.T1KR85"/>
<dbReference type="FunFam" id="3.30.50.10:FF:000001">
    <property type="entry name" value="GATA transcription factor (GATAd)"/>
    <property type="match status" value="1"/>
</dbReference>
<evidence type="ECO:0000256" key="10">
    <source>
        <dbReference type="ARBA" id="ARBA00023242"/>
    </source>
</evidence>
<keyword evidence="9" id="KW-0804">Transcription</keyword>
<feature type="compositionally biased region" description="Polar residues" evidence="12">
    <location>
        <begin position="321"/>
        <end position="331"/>
    </location>
</feature>
<dbReference type="Proteomes" id="UP000015104">
    <property type="component" value="Unassembled WGS sequence"/>
</dbReference>
<dbReference type="GO" id="GO:0000981">
    <property type="term" value="F:DNA-binding transcription factor activity, RNA polymerase II-specific"/>
    <property type="evidence" value="ECO:0007669"/>
    <property type="project" value="TreeGrafter"/>
</dbReference>
<evidence type="ECO:0000256" key="4">
    <source>
        <dbReference type="ARBA" id="ARBA00022771"/>
    </source>
</evidence>
<dbReference type="PANTHER" id="PTHR10071">
    <property type="entry name" value="TRANSCRIPTION FACTOR GATA FAMILY MEMBER"/>
    <property type="match status" value="1"/>
</dbReference>
<evidence type="ECO:0000256" key="11">
    <source>
        <dbReference type="PROSITE-ProRule" id="PRU00094"/>
    </source>
</evidence>
<feature type="region of interest" description="Disordered" evidence="12">
    <location>
        <begin position="385"/>
        <end position="586"/>
    </location>
</feature>
<feature type="domain" description="GATA-type" evidence="13">
    <location>
        <begin position="341"/>
        <end position="394"/>
    </location>
</feature>
<feature type="domain" description="GATA-type" evidence="13">
    <location>
        <begin position="91"/>
        <end position="145"/>
    </location>
</feature>
<dbReference type="HOGENOM" id="CLU_465662_0_0_1"/>
<reference evidence="14" key="2">
    <citation type="submission" date="2015-06" db="UniProtKB">
        <authorList>
            <consortium name="EnsemblMetazoa"/>
        </authorList>
    </citation>
    <scope>IDENTIFICATION</scope>
</reference>
<dbReference type="Gene3D" id="3.30.50.10">
    <property type="entry name" value="Erythroid Transcription Factor GATA-1, subunit A"/>
    <property type="match status" value="3"/>
</dbReference>
<comment type="subcellular location">
    <subcellularLocation>
        <location evidence="1">Nucleus</location>
    </subcellularLocation>
</comment>
<evidence type="ECO:0000256" key="7">
    <source>
        <dbReference type="ARBA" id="ARBA00023125"/>
    </source>
</evidence>
<dbReference type="EMBL" id="CAEY01000384">
    <property type="status" value="NOT_ANNOTATED_CDS"/>
    <property type="molecule type" value="Genomic_DNA"/>
</dbReference>
<dbReference type="PANTHER" id="PTHR10071:SF281">
    <property type="entry name" value="BOX A-BINDING FACTOR-RELATED"/>
    <property type="match status" value="1"/>
</dbReference>
<evidence type="ECO:0000256" key="9">
    <source>
        <dbReference type="ARBA" id="ARBA00023163"/>
    </source>
</evidence>
<feature type="compositionally biased region" description="Low complexity" evidence="12">
    <location>
        <begin position="494"/>
        <end position="564"/>
    </location>
</feature>
<organism evidence="14 15">
    <name type="scientific">Tetranychus urticae</name>
    <name type="common">Two-spotted spider mite</name>
    <dbReference type="NCBI Taxonomy" id="32264"/>
    <lineage>
        <taxon>Eukaryota</taxon>
        <taxon>Metazoa</taxon>
        <taxon>Ecdysozoa</taxon>
        <taxon>Arthropoda</taxon>
        <taxon>Chelicerata</taxon>
        <taxon>Arachnida</taxon>
        <taxon>Acari</taxon>
        <taxon>Acariformes</taxon>
        <taxon>Trombidiformes</taxon>
        <taxon>Prostigmata</taxon>
        <taxon>Eleutherengona</taxon>
        <taxon>Raphignathae</taxon>
        <taxon>Tetranychoidea</taxon>
        <taxon>Tetranychidae</taxon>
        <taxon>Tetranychus</taxon>
    </lineage>
</organism>
<feature type="domain" description="GATA-type" evidence="13">
    <location>
        <begin position="280"/>
        <end position="335"/>
    </location>
</feature>
<feature type="compositionally biased region" description="Low complexity" evidence="12">
    <location>
        <begin position="248"/>
        <end position="262"/>
    </location>
</feature>
<name>T1KR85_TETUR</name>
<reference evidence="15" key="1">
    <citation type="submission" date="2011-08" db="EMBL/GenBank/DDBJ databases">
        <authorList>
            <person name="Rombauts S."/>
        </authorList>
    </citation>
    <scope>NUCLEOTIDE SEQUENCE</scope>
    <source>
        <strain evidence="15">London</strain>
    </source>
</reference>
<evidence type="ECO:0000256" key="12">
    <source>
        <dbReference type="SAM" id="MobiDB-lite"/>
    </source>
</evidence>
<dbReference type="InterPro" id="IPR039355">
    <property type="entry name" value="Transcription_factor_GATA"/>
</dbReference>
<dbReference type="eggNOG" id="KOG1601">
    <property type="taxonomic scope" value="Eukaryota"/>
</dbReference>
<feature type="compositionally biased region" description="Low complexity" evidence="12">
    <location>
        <begin position="434"/>
        <end position="446"/>
    </location>
</feature>
<keyword evidence="7" id="KW-0238">DNA-binding</keyword>
<evidence type="ECO:0000259" key="13">
    <source>
        <dbReference type="PROSITE" id="PS50114"/>
    </source>
</evidence>
<dbReference type="EnsemblMetazoa" id="tetur18g02630.1">
    <property type="protein sequence ID" value="tetur18g02630.1"/>
    <property type="gene ID" value="tetur18g02630"/>
</dbReference>
<dbReference type="Pfam" id="PF00320">
    <property type="entry name" value="GATA"/>
    <property type="match status" value="2"/>
</dbReference>
<keyword evidence="2" id="KW-0479">Metal-binding</keyword>
<dbReference type="SMART" id="SM00401">
    <property type="entry name" value="ZnF_GATA"/>
    <property type="match status" value="3"/>
</dbReference>
<keyword evidence="6" id="KW-0805">Transcription regulation</keyword>
<keyword evidence="5" id="KW-0862">Zinc</keyword>
<protein>
    <recommendedName>
        <fullName evidence="13">GATA-type domain-containing protein</fullName>
    </recommendedName>
</protein>
<dbReference type="PROSITE" id="PS50114">
    <property type="entry name" value="GATA_ZN_FINGER_2"/>
    <property type="match status" value="3"/>
</dbReference>
<dbReference type="GO" id="GO:0000122">
    <property type="term" value="P:negative regulation of transcription by RNA polymerase II"/>
    <property type="evidence" value="ECO:0007669"/>
    <property type="project" value="TreeGrafter"/>
</dbReference>
<proteinExistence type="predicted"/>
<evidence type="ECO:0000256" key="5">
    <source>
        <dbReference type="ARBA" id="ARBA00022833"/>
    </source>
</evidence>
<keyword evidence="4 11" id="KW-0863">Zinc-finger</keyword>
<evidence type="ECO:0000256" key="8">
    <source>
        <dbReference type="ARBA" id="ARBA00023159"/>
    </source>
</evidence>
<feature type="compositionally biased region" description="Low complexity" evidence="12">
    <location>
        <begin position="402"/>
        <end position="413"/>
    </location>
</feature>
<evidence type="ECO:0000256" key="3">
    <source>
        <dbReference type="ARBA" id="ARBA00022737"/>
    </source>
</evidence>
<keyword evidence="3" id="KW-0677">Repeat</keyword>
<feature type="compositionally biased region" description="Basic residues" evidence="12">
    <location>
        <begin position="332"/>
        <end position="345"/>
    </location>
</feature>